<gene>
    <name evidence="1" type="primary">A08g500290.1_BraROA</name>
    <name evidence="1" type="ORF">IGI04_029304</name>
</gene>
<sequence length="1112" mass="126207">MPYLTNQEGLNHEANFYGFYTQEGVQDNWNLPKIFTEKEVMNFTIQRFLSPSICEYANLEENSSPKKKRPEQKPIIGVKRSLLAFQKAQDLEKWSRKLENMINFPKPAKPALHLPYLEDSGFTSNQPQEWQPGDLLSHSEALYNIIGSTLPHWIRRIPIKPKDQAGLHQLAKPTSFKESLQPIQFGSTQGYLWEPGDTIDHSEDIQDVLSWTSTQEIRRISLPINLPYLATSTLNALEEFLQSFAQDQRPYSLLLRPRSISGRLEDHGHVQKLSRYKSSQVSLLEGSKSSLTAIFHGVIKAFAPKTLTPKHLELSRLLSIESCGVLNPPSFHSNSFITCIPSYRPSDHLFGRPIQASIIHLAHPESQSATFEARKIVEQEVQRVLPKEANFQPNQGHAIVHCLEQESDIPKVRKMSTSVGQNTLIRSKDKPEQVVVQVKAKVSPIHDKSFHKSSTTCMMHLSLSKSVITGLKEPRYIEEEAQGTNLPMDQKEAQSTKQSKLLNKPKPVIQVSNQGKCLTPPLDTGLNIYILGTGIPDESHMITGVPSAELDHELNQNPHHKWKPKFEQCTVQVPKSEESKVTTRQTKNKKFLLPHLTLRCFDPGISQEEHKNRAELPQEDGYTNQGKQLQERQPSNQICPKKNIILHHADAPKNVEKFSGCKEESFKEIPPDNLLLLGGSNPKMVRTEPARKVGPTPYSTSQGANQDIRALKMPYLTNQEGLNHEDNFYGFYTQEGIQDNWNLPKIFTEKEVMNFTIQRFLSPSICEYANLEEDSSPKKKRPEPKPIIGVKRSLLAFQKAQDLEKWSRKLEDMINFPKPAKPALHLPYLEDPGFTSNQPQEWQPGDLLSHSEALYNIIGSTMPHWIRRIPIKPKDQAGLHQLAKPTSFKESLQPIQFGSTQGYLWEPGDTLDHSEDIQDVLSWTSTQEIRRISLPINLPYLATSTLNALEEFLQSFAQDQRPYSLLLRPRSISGRLEDHGHVQKLSRYKSSQVSLLEGSKSSLTAIFHGVIKAFAPKTLTPKHLDLSRLLSIESCGVLNPPSFHSNSFITCIPSYRPSDHLFGRPIQASIIHLAHPESQPATLPLREPENMHDELHYQRKRTSEETNREALT</sequence>
<keyword evidence="2" id="KW-1185">Reference proteome</keyword>
<dbReference type="Proteomes" id="UP000823674">
    <property type="component" value="Chromosome A08"/>
</dbReference>
<protein>
    <submittedName>
        <fullName evidence="1">Uncharacterized protein</fullName>
    </submittedName>
</protein>
<accession>A0ABQ7LQD2</accession>
<proteinExistence type="predicted"/>
<comment type="caution">
    <text evidence="1">The sequence shown here is derived from an EMBL/GenBank/DDBJ whole genome shotgun (WGS) entry which is preliminary data.</text>
</comment>
<name>A0ABQ7LQD2_BRACM</name>
<organism evidence="1 2">
    <name type="scientific">Brassica rapa subsp. trilocularis</name>
    <dbReference type="NCBI Taxonomy" id="1813537"/>
    <lineage>
        <taxon>Eukaryota</taxon>
        <taxon>Viridiplantae</taxon>
        <taxon>Streptophyta</taxon>
        <taxon>Embryophyta</taxon>
        <taxon>Tracheophyta</taxon>
        <taxon>Spermatophyta</taxon>
        <taxon>Magnoliopsida</taxon>
        <taxon>eudicotyledons</taxon>
        <taxon>Gunneridae</taxon>
        <taxon>Pentapetalae</taxon>
        <taxon>rosids</taxon>
        <taxon>malvids</taxon>
        <taxon>Brassicales</taxon>
        <taxon>Brassicaceae</taxon>
        <taxon>Brassiceae</taxon>
        <taxon>Brassica</taxon>
    </lineage>
</organism>
<reference evidence="1 2" key="1">
    <citation type="submission" date="2021-03" db="EMBL/GenBank/DDBJ databases">
        <authorList>
            <person name="King G.J."/>
            <person name="Bancroft I."/>
            <person name="Baten A."/>
            <person name="Bloomfield J."/>
            <person name="Borpatragohain P."/>
            <person name="He Z."/>
            <person name="Irish N."/>
            <person name="Irwin J."/>
            <person name="Liu K."/>
            <person name="Mauleon R.P."/>
            <person name="Moore J."/>
            <person name="Morris R."/>
            <person name="Ostergaard L."/>
            <person name="Wang B."/>
            <person name="Wells R."/>
        </authorList>
    </citation>
    <scope>NUCLEOTIDE SEQUENCE [LARGE SCALE GENOMIC DNA]</scope>
    <source>
        <strain evidence="1">R-o-18</strain>
        <tissue evidence="1">Leaf</tissue>
    </source>
</reference>
<evidence type="ECO:0000313" key="1">
    <source>
        <dbReference type="EMBL" id="KAG5387763.1"/>
    </source>
</evidence>
<dbReference type="EMBL" id="JADBGQ010000007">
    <property type="protein sequence ID" value="KAG5387763.1"/>
    <property type="molecule type" value="Genomic_DNA"/>
</dbReference>
<evidence type="ECO:0000313" key="2">
    <source>
        <dbReference type="Proteomes" id="UP000823674"/>
    </source>
</evidence>